<reference evidence="1" key="2">
    <citation type="submission" date="2022-12" db="EMBL/GenBank/DDBJ databases">
        <authorList>
            <person name="Voronina O.L."/>
            <person name="Kunda M.S."/>
            <person name="Ryzhova N."/>
            <person name="Aksenova E.I."/>
        </authorList>
    </citation>
    <scope>NUCLEOTIDE SEQUENCE</scope>
    <source>
        <strain evidence="1">SCCH136:Ach223948</strain>
    </source>
</reference>
<organism evidence="2 3">
    <name type="scientific">Alcaligenes xylosoxydans xylosoxydans</name>
    <name type="common">Achromobacter xylosoxidans</name>
    <dbReference type="NCBI Taxonomy" id="85698"/>
    <lineage>
        <taxon>Bacteria</taxon>
        <taxon>Pseudomonadati</taxon>
        <taxon>Pseudomonadota</taxon>
        <taxon>Betaproteobacteria</taxon>
        <taxon>Burkholderiales</taxon>
        <taxon>Alcaligenaceae</taxon>
        <taxon>Achromobacter</taxon>
    </lineage>
</organism>
<dbReference type="CDD" id="cd00565">
    <property type="entry name" value="Ubl_ThiS"/>
    <property type="match status" value="1"/>
</dbReference>
<dbReference type="PANTHER" id="PTHR34472:SF1">
    <property type="entry name" value="SULFUR CARRIER PROTEIN THIS"/>
    <property type="match status" value="1"/>
</dbReference>
<dbReference type="RefSeq" id="WP_006385757.1">
    <property type="nucleotide sequence ID" value="NZ_AP028040.1"/>
</dbReference>
<dbReference type="SUPFAM" id="SSF54285">
    <property type="entry name" value="MoaD/ThiS"/>
    <property type="match status" value="1"/>
</dbReference>
<dbReference type="EMBL" id="MJMN01000024">
    <property type="protein sequence ID" value="OMG83324.1"/>
    <property type="molecule type" value="Genomic_DNA"/>
</dbReference>
<dbReference type="GeneID" id="75272976"/>
<protein>
    <submittedName>
        <fullName evidence="1">Sulfur carrier protein ThiS</fullName>
    </submittedName>
    <submittedName>
        <fullName evidence="2">Thiamine biosynthesis protein ThiS</fullName>
    </submittedName>
</protein>
<evidence type="ECO:0000313" key="3">
    <source>
        <dbReference type="Proteomes" id="UP000187251"/>
    </source>
</evidence>
<dbReference type="Proteomes" id="UP000187251">
    <property type="component" value="Unassembled WGS sequence"/>
</dbReference>
<dbReference type="InterPro" id="IPR016155">
    <property type="entry name" value="Mopterin_synth/thiamin_S_b"/>
</dbReference>
<dbReference type="AlphaFoldDB" id="A0A0D6INN5"/>
<comment type="caution">
    <text evidence="2">The sequence shown here is derived from an EMBL/GenBank/DDBJ whole genome shotgun (WGS) entry which is preliminary data.</text>
</comment>
<reference evidence="2 3" key="1">
    <citation type="submission" date="2016-09" db="EMBL/GenBank/DDBJ databases">
        <title>Phylogenomics of Achromobacter.</title>
        <authorList>
            <person name="Jeukens J."/>
            <person name="Freschi L."/>
            <person name="Vincent A.T."/>
            <person name="Emond-Rheault J.-G."/>
            <person name="Kukavica-Ibrulj I."/>
            <person name="Charette S.J."/>
            <person name="Levesque R.C."/>
        </authorList>
    </citation>
    <scope>NUCLEOTIDE SEQUENCE [LARGE SCALE GENOMIC DNA]</scope>
    <source>
        <strain evidence="2 3">AUS488</strain>
    </source>
</reference>
<dbReference type="eggNOG" id="COG2104">
    <property type="taxonomic scope" value="Bacteria"/>
</dbReference>
<dbReference type="PANTHER" id="PTHR34472">
    <property type="entry name" value="SULFUR CARRIER PROTEIN THIS"/>
    <property type="match status" value="1"/>
</dbReference>
<sequence>MHITLNGDAREFPLDTTVNELLETLGYAGKRVAVERNGEIVPKSQHAQTALSDGDQVEIVVAVGGG</sequence>
<name>A0A0D6INN5_ALCXX</name>
<evidence type="ECO:0000313" key="1">
    <source>
        <dbReference type="EMBL" id="MCZ8403424.1"/>
    </source>
</evidence>
<gene>
    <name evidence="1" type="primary">thiS</name>
    <name evidence="2" type="ORF">BIZ92_11425</name>
    <name evidence="1" type="ORF">O9570_18365</name>
</gene>
<dbReference type="InterPro" id="IPR012675">
    <property type="entry name" value="Beta-grasp_dom_sf"/>
</dbReference>
<dbReference type="OrthoDB" id="9800283at2"/>
<dbReference type="KEGG" id="axx:ERS451415_05522"/>
<accession>A0A0M7IFQ4</accession>
<dbReference type="EMBL" id="JAPZVI010000015">
    <property type="protein sequence ID" value="MCZ8403424.1"/>
    <property type="molecule type" value="Genomic_DNA"/>
</dbReference>
<dbReference type="InterPro" id="IPR010035">
    <property type="entry name" value="Thi_S"/>
</dbReference>
<evidence type="ECO:0000313" key="2">
    <source>
        <dbReference type="EMBL" id="OMG83324.1"/>
    </source>
</evidence>
<dbReference type="Proteomes" id="UP001141992">
    <property type="component" value="Unassembled WGS sequence"/>
</dbReference>
<dbReference type="InterPro" id="IPR003749">
    <property type="entry name" value="ThiS/MoaD-like"/>
</dbReference>
<dbReference type="Pfam" id="PF02597">
    <property type="entry name" value="ThiS"/>
    <property type="match status" value="1"/>
</dbReference>
<dbReference type="PATRIC" id="fig|85698.15.peg.2194"/>
<proteinExistence type="predicted"/>
<dbReference type="Gene3D" id="3.10.20.30">
    <property type="match status" value="1"/>
</dbReference>
<accession>A0A0D6INN5</accession>
<dbReference type="NCBIfam" id="TIGR01683">
    <property type="entry name" value="thiS"/>
    <property type="match status" value="1"/>
</dbReference>